<dbReference type="PATRIC" id="fig|634498.28.peg.317"/>
<proteinExistence type="predicted"/>
<gene>
    <name evidence="1" type="ordered locus">mru_0314</name>
</gene>
<reference evidence="1 2" key="1">
    <citation type="journal article" date="2010" name="PLoS ONE">
        <title>The genome sequence of the rumen methanogen Methanobrevibacter ruminantium reveals new possibilities for controlling ruminant methane emissions.</title>
        <authorList>
            <person name="Leahy S.C."/>
            <person name="Kelly W.J."/>
            <person name="Altermann E."/>
            <person name="Ronimus R.S."/>
            <person name="Yeoman C.J."/>
            <person name="Pacheco D.M."/>
            <person name="Li D."/>
            <person name="Kong Z."/>
            <person name="McTavish S."/>
            <person name="Sang C."/>
            <person name="Lambie S.C."/>
            <person name="Janssen P.H."/>
            <person name="Dey D."/>
            <person name="Attwood G.T."/>
        </authorList>
    </citation>
    <scope>NUCLEOTIDE SEQUENCE [LARGE SCALE GENOMIC DNA]</scope>
    <source>
        <strain evidence="2">ATCC 35063 / DSM 1093 / JCM 13430 / OCM 146 / M1</strain>
    </source>
</reference>
<dbReference type="GeneID" id="8769954"/>
<protein>
    <submittedName>
        <fullName evidence="1">Uncharacterized protein</fullName>
    </submittedName>
</protein>
<evidence type="ECO:0000313" key="2">
    <source>
        <dbReference type="Proteomes" id="UP000008680"/>
    </source>
</evidence>
<dbReference type="STRING" id="634498.mru_0314"/>
<dbReference type="AlphaFoldDB" id="D3DZZ0"/>
<accession>D3DZZ0</accession>
<dbReference type="OrthoDB" id="384313at2157"/>
<dbReference type="RefSeq" id="WP_012955122.1">
    <property type="nucleotide sequence ID" value="NC_013790.1"/>
</dbReference>
<keyword evidence="2" id="KW-1185">Reference proteome</keyword>
<dbReference type="Proteomes" id="UP000008680">
    <property type="component" value="Chromosome"/>
</dbReference>
<dbReference type="HOGENOM" id="CLU_1773218_0_0_2"/>
<sequence>MVVVKKSDILKGVKKIEKVKIEALDGDEMYLRPLSQAEINEVDEIEAKAMGIFETNETAHRGRRQKPKSVVESKGKINLELQQKAQHQAKTKAIFLSLDNEKNVGEEAWSETEIEQMPHKLFEELFNHVKRLSGIELDEDDVDTFH</sequence>
<organism evidence="1 2">
    <name type="scientific">Methanobrevibacter ruminantium (strain ATCC 35063 / DSM 1093 / JCM 13430 / OCM 146 / M1)</name>
    <name type="common">Methanobacterium ruminantium</name>
    <dbReference type="NCBI Taxonomy" id="634498"/>
    <lineage>
        <taxon>Archaea</taxon>
        <taxon>Methanobacteriati</taxon>
        <taxon>Methanobacteriota</taxon>
        <taxon>Methanomada group</taxon>
        <taxon>Methanobacteria</taxon>
        <taxon>Methanobacteriales</taxon>
        <taxon>Methanobacteriaceae</taxon>
        <taxon>Methanobrevibacter</taxon>
    </lineage>
</organism>
<dbReference type="EMBL" id="CP001719">
    <property type="protein sequence ID" value="ADC46166.1"/>
    <property type="molecule type" value="Genomic_DNA"/>
</dbReference>
<evidence type="ECO:0000313" key="1">
    <source>
        <dbReference type="EMBL" id="ADC46166.1"/>
    </source>
</evidence>
<name>D3DZZ0_METRM</name>
<dbReference type="KEGG" id="mru:mru_0314"/>